<accession>A0A2M6WPY3</accession>
<dbReference type="Proteomes" id="UP000228964">
    <property type="component" value="Unassembled WGS sequence"/>
</dbReference>
<gene>
    <name evidence="1" type="ORF">COT96_02520</name>
</gene>
<evidence type="ECO:0000313" key="2">
    <source>
        <dbReference type="Proteomes" id="UP000228964"/>
    </source>
</evidence>
<organism evidence="1 2">
    <name type="scientific">Candidatus Falkowbacteria bacterium CG10_big_fil_rev_8_21_14_0_10_38_22</name>
    <dbReference type="NCBI Taxonomy" id="1974564"/>
    <lineage>
        <taxon>Bacteria</taxon>
        <taxon>Candidatus Falkowiibacteriota</taxon>
    </lineage>
</organism>
<protein>
    <submittedName>
        <fullName evidence="1">Uncharacterized protein</fullName>
    </submittedName>
</protein>
<evidence type="ECO:0000313" key="1">
    <source>
        <dbReference type="EMBL" id="PIT94867.1"/>
    </source>
</evidence>
<dbReference type="Pfam" id="PF10049">
    <property type="entry name" value="DUF2283"/>
    <property type="match status" value="1"/>
</dbReference>
<sequence length="69" mass="7826">MHYDPEANIMSWEISKSPISHAVEFGNFIIHLSQARQPVLIEILNASKFVGQVDKTKLTDFKKQIAEAN</sequence>
<name>A0A2M6WPY3_9BACT</name>
<comment type="caution">
    <text evidence="1">The sequence shown here is derived from an EMBL/GenBank/DDBJ whole genome shotgun (WGS) entry which is preliminary data.</text>
</comment>
<reference evidence="2" key="1">
    <citation type="submission" date="2017-09" db="EMBL/GenBank/DDBJ databases">
        <title>Depth-based differentiation of microbial function through sediment-hosted aquifers and enrichment of novel symbionts in the deep terrestrial subsurface.</title>
        <authorList>
            <person name="Probst A.J."/>
            <person name="Ladd B."/>
            <person name="Jarett J.K."/>
            <person name="Geller-Mcgrath D.E."/>
            <person name="Sieber C.M.K."/>
            <person name="Emerson J.B."/>
            <person name="Anantharaman K."/>
            <person name="Thomas B.C."/>
            <person name="Malmstrom R."/>
            <person name="Stieglmeier M."/>
            <person name="Klingl A."/>
            <person name="Woyke T."/>
            <person name="Ryan C.M."/>
            <person name="Banfield J.F."/>
        </authorList>
    </citation>
    <scope>NUCLEOTIDE SEQUENCE [LARGE SCALE GENOMIC DNA]</scope>
</reference>
<proteinExistence type="predicted"/>
<dbReference type="EMBL" id="PFAO01000062">
    <property type="protein sequence ID" value="PIT94867.1"/>
    <property type="molecule type" value="Genomic_DNA"/>
</dbReference>
<dbReference type="InterPro" id="IPR019270">
    <property type="entry name" value="DUF2283"/>
</dbReference>
<dbReference type="AlphaFoldDB" id="A0A2M6WPY3"/>